<evidence type="ECO:0000313" key="3">
    <source>
        <dbReference type="Proteomes" id="UP000614741"/>
    </source>
</evidence>
<evidence type="ECO:0000313" key="2">
    <source>
        <dbReference type="EMBL" id="GIG41172.1"/>
    </source>
</evidence>
<sequence length="212" mass="22465">MIVVAPAAPSDLAAAVSVLAEAFVDDPVTGAVVGGPVRDRLARTEHLFTGLLRPVIADGTVDVAREAGDPRVLGVAIWEAPGSVTGVARLALQVPWFWRACGPTGLWRAATTKNALDRHRPRRPHWYLQEIGVSAAARGRGVGGALLEARLAGVDGEGAAAYLESSTERNRRLYRRHGFVDVAPVRGLRAAPMAMWRAPATERALRASTVAG</sequence>
<keyword evidence="3" id="KW-1185">Reference proteome</keyword>
<proteinExistence type="predicted"/>
<dbReference type="InterPro" id="IPR016181">
    <property type="entry name" value="Acyl_CoA_acyltransferase"/>
</dbReference>
<organism evidence="2 3">
    <name type="scientific">Cellulomonas phragmiteti</name>
    <dbReference type="NCBI Taxonomy" id="478780"/>
    <lineage>
        <taxon>Bacteria</taxon>
        <taxon>Bacillati</taxon>
        <taxon>Actinomycetota</taxon>
        <taxon>Actinomycetes</taxon>
        <taxon>Micrococcales</taxon>
        <taxon>Cellulomonadaceae</taxon>
        <taxon>Cellulomonas</taxon>
    </lineage>
</organism>
<dbReference type="Gene3D" id="3.40.630.30">
    <property type="match status" value="1"/>
</dbReference>
<feature type="domain" description="N-acetyltransferase" evidence="1">
    <location>
        <begin position="2"/>
        <end position="198"/>
    </location>
</feature>
<dbReference type="Pfam" id="PF13508">
    <property type="entry name" value="Acetyltransf_7"/>
    <property type="match status" value="1"/>
</dbReference>
<comment type="caution">
    <text evidence="2">The sequence shown here is derived from an EMBL/GenBank/DDBJ whole genome shotgun (WGS) entry which is preliminary data.</text>
</comment>
<dbReference type="SUPFAM" id="SSF55729">
    <property type="entry name" value="Acyl-CoA N-acyltransferases (Nat)"/>
    <property type="match status" value="1"/>
</dbReference>
<evidence type="ECO:0000259" key="1">
    <source>
        <dbReference type="PROSITE" id="PS51186"/>
    </source>
</evidence>
<dbReference type="PANTHER" id="PTHR42791:SF1">
    <property type="entry name" value="N-ACETYLTRANSFERASE DOMAIN-CONTAINING PROTEIN"/>
    <property type="match status" value="1"/>
</dbReference>
<dbReference type="RefSeq" id="WP_203675465.1">
    <property type="nucleotide sequence ID" value="NZ_BONP01000021.1"/>
</dbReference>
<dbReference type="CDD" id="cd04301">
    <property type="entry name" value="NAT_SF"/>
    <property type="match status" value="1"/>
</dbReference>
<name>A0ABQ4DP93_9CELL</name>
<dbReference type="Proteomes" id="UP000614741">
    <property type="component" value="Unassembled WGS sequence"/>
</dbReference>
<dbReference type="PROSITE" id="PS51186">
    <property type="entry name" value="GNAT"/>
    <property type="match status" value="1"/>
</dbReference>
<dbReference type="EMBL" id="BONP01000021">
    <property type="protein sequence ID" value="GIG41172.1"/>
    <property type="molecule type" value="Genomic_DNA"/>
</dbReference>
<dbReference type="InterPro" id="IPR052523">
    <property type="entry name" value="Trichothecene_AcTrans"/>
</dbReference>
<dbReference type="InterPro" id="IPR000182">
    <property type="entry name" value="GNAT_dom"/>
</dbReference>
<gene>
    <name evidence="2" type="ORF">Cph01nite_29340</name>
</gene>
<accession>A0ABQ4DP93</accession>
<reference evidence="2 3" key="1">
    <citation type="submission" date="2021-01" db="EMBL/GenBank/DDBJ databases">
        <title>Whole genome shotgun sequence of Cellulomonas phragmiteti NBRC 110785.</title>
        <authorList>
            <person name="Komaki H."/>
            <person name="Tamura T."/>
        </authorList>
    </citation>
    <scope>NUCLEOTIDE SEQUENCE [LARGE SCALE GENOMIC DNA]</scope>
    <source>
        <strain evidence="2 3">NBRC 110785</strain>
    </source>
</reference>
<dbReference type="PANTHER" id="PTHR42791">
    <property type="entry name" value="GNAT FAMILY ACETYLTRANSFERASE"/>
    <property type="match status" value="1"/>
</dbReference>
<protein>
    <submittedName>
        <fullName evidence="2">N-acetyltransferase</fullName>
    </submittedName>
</protein>